<comment type="subunit">
    <text evidence="4 6">The basal body constitutes a major portion of the flagellar organelle and consists of five rings (E,L,P,S, and M) mounted on a central rod. The rod consists of about 26 subunits of FlgG in the distal portion, and FlgB, FlgC and FlgF are thought to build up the proximal portion of the rod with about 6 subunits each.</text>
</comment>
<keyword evidence="10" id="KW-0282">Flagellum</keyword>
<evidence type="ECO:0000256" key="2">
    <source>
        <dbReference type="ARBA" id="ARBA00009677"/>
    </source>
</evidence>
<evidence type="ECO:0000259" key="9">
    <source>
        <dbReference type="Pfam" id="PF22692"/>
    </source>
</evidence>
<dbReference type="Pfam" id="PF00460">
    <property type="entry name" value="Flg_bb_rod"/>
    <property type="match status" value="1"/>
</dbReference>
<dbReference type="InterPro" id="IPR020013">
    <property type="entry name" value="Flagellar_FlgE/F/G"/>
</dbReference>
<dbReference type="NCBIfam" id="TIGR03506">
    <property type="entry name" value="FlgEFG_subfam"/>
    <property type="match status" value="1"/>
</dbReference>
<dbReference type="PANTHER" id="PTHR30435:SF18">
    <property type="entry name" value="FLAGELLAR BASAL-BODY ROD PROTEIN FLGF"/>
    <property type="match status" value="1"/>
</dbReference>
<dbReference type="OrthoDB" id="9804559at2"/>
<evidence type="ECO:0000256" key="1">
    <source>
        <dbReference type="ARBA" id="ARBA00004117"/>
    </source>
</evidence>
<dbReference type="InterPro" id="IPR037925">
    <property type="entry name" value="FlgE/F/G-like"/>
</dbReference>
<dbReference type="Proteomes" id="UP000246145">
    <property type="component" value="Unassembled WGS sequence"/>
</dbReference>
<comment type="caution">
    <text evidence="10">The sequence shown here is derived from an EMBL/GenBank/DDBJ whole genome shotgun (WGS) entry which is preliminary data.</text>
</comment>
<dbReference type="AlphaFoldDB" id="A0A2U1CSK3"/>
<reference evidence="10 11" key="1">
    <citation type="submission" date="2018-04" db="EMBL/GenBank/DDBJ databases">
        <title>Genomic Encyclopedia of Type Strains, Phase IV (KMG-IV): sequencing the most valuable type-strain genomes for metagenomic binning, comparative biology and taxonomic classification.</title>
        <authorList>
            <person name="Goeker M."/>
        </authorList>
    </citation>
    <scope>NUCLEOTIDE SEQUENCE [LARGE SCALE GENOMIC DNA]</scope>
    <source>
        <strain evidence="10 11">DSM 10065</strain>
    </source>
</reference>
<dbReference type="InterPro" id="IPR053967">
    <property type="entry name" value="LlgE_F_G-like_D1"/>
</dbReference>
<dbReference type="NCBIfam" id="NF009280">
    <property type="entry name" value="PRK12640.1"/>
    <property type="match status" value="1"/>
</dbReference>
<evidence type="ECO:0000256" key="6">
    <source>
        <dbReference type="RuleBase" id="RU362116"/>
    </source>
</evidence>
<feature type="domain" description="Flagellar basal body rod protein N-terminal" evidence="7">
    <location>
        <begin position="5"/>
        <end position="35"/>
    </location>
</feature>
<dbReference type="InterPro" id="IPR019776">
    <property type="entry name" value="Flagellar_basal_body_rod_CS"/>
</dbReference>
<dbReference type="PROSITE" id="PS00588">
    <property type="entry name" value="FLAGELLA_BB_ROD"/>
    <property type="match status" value="1"/>
</dbReference>
<comment type="similarity">
    <text evidence="2 6">Belongs to the flagella basal body rod proteins family.</text>
</comment>
<evidence type="ECO:0000259" key="8">
    <source>
        <dbReference type="Pfam" id="PF06429"/>
    </source>
</evidence>
<evidence type="ECO:0000256" key="4">
    <source>
        <dbReference type="ARBA" id="ARBA00038560"/>
    </source>
</evidence>
<keyword evidence="10" id="KW-0969">Cilium</keyword>
<feature type="domain" description="Flagellar hook protein FlgE/F/G-like D1" evidence="9">
    <location>
        <begin position="82"/>
        <end position="147"/>
    </location>
</feature>
<protein>
    <recommendedName>
        <fullName evidence="5 6">Flagellar basal-body rod protein FlgF</fullName>
    </recommendedName>
</protein>
<evidence type="ECO:0000313" key="10">
    <source>
        <dbReference type="EMBL" id="PVY68877.1"/>
    </source>
</evidence>
<keyword evidence="3 6" id="KW-0975">Bacterial flagellum</keyword>
<comment type="subcellular location">
    <subcellularLocation>
        <location evidence="1 6">Bacterial flagellum basal body</location>
    </subcellularLocation>
</comment>
<sequence length="250" mass="26400">MDRLIYTVANGSNRVLDQQAVLTNNLANINTAGFREQLSSYRSVPVVAGDDLSTRVSTVATTPGSNLEPGIMTETGRALDLAVTGDGWFSVQTPNGEAFTRGGEFQVSPQGLLVNRDGYPVLSADNAPIEIPDRGTVTFSGDGTITALGAGDNPADIQVLGQIKLANPQAAALRRGDDGYFRADPDIQPFVPTDPAVRMVSGFVEKSNVSAAETMVALIENARRFEMQMKVVQDAGSIAQNANSILSIGN</sequence>
<dbReference type="GO" id="GO:0071978">
    <property type="term" value="P:bacterial-type flagellum-dependent swarming motility"/>
    <property type="evidence" value="ECO:0007669"/>
    <property type="project" value="TreeGrafter"/>
</dbReference>
<proteinExistence type="inferred from homology"/>
<dbReference type="InterPro" id="IPR001444">
    <property type="entry name" value="Flag_bb_rod_N"/>
</dbReference>
<evidence type="ECO:0000256" key="3">
    <source>
        <dbReference type="ARBA" id="ARBA00023143"/>
    </source>
</evidence>
<accession>A0A2U1CSK3</accession>
<dbReference type="InterPro" id="IPR010930">
    <property type="entry name" value="Flg_bb/hook_C_dom"/>
</dbReference>
<organism evidence="10 11">
    <name type="scientific">Pusillimonas noertemannii</name>
    <dbReference type="NCBI Taxonomy" id="305977"/>
    <lineage>
        <taxon>Bacteria</taxon>
        <taxon>Pseudomonadati</taxon>
        <taxon>Pseudomonadota</taxon>
        <taxon>Betaproteobacteria</taxon>
        <taxon>Burkholderiales</taxon>
        <taxon>Alcaligenaceae</taxon>
        <taxon>Pusillimonas</taxon>
    </lineage>
</organism>
<dbReference type="RefSeq" id="WP_116517834.1">
    <property type="nucleotide sequence ID" value="NZ_JACCEX010000001.1"/>
</dbReference>
<gene>
    <name evidence="10" type="ORF">C7440_1291</name>
</gene>
<dbReference type="Pfam" id="PF06429">
    <property type="entry name" value="Flg_bbr_C"/>
    <property type="match status" value="1"/>
</dbReference>
<dbReference type="EMBL" id="QEKO01000001">
    <property type="protein sequence ID" value="PVY68877.1"/>
    <property type="molecule type" value="Genomic_DNA"/>
</dbReference>
<dbReference type="PANTHER" id="PTHR30435">
    <property type="entry name" value="FLAGELLAR PROTEIN"/>
    <property type="match status" value="1"/>
</dbReference>
<dbReference type="STRING" id="1231391.GCA_000308195_02697"/>
<evidence type="ECO:0000313" key="11">
    <source>
        <dbReference type="Proteomes" id="UP000246145"/>
    </source>
</evidence>
<evidence type="ECO:0000256" key="5">
    <source>
        <dbReference type="ARBA" id="ARBA00040228"/>
    </source>
</evidence>
<evidence type="ECO:0000259" key="7">
    <source>
        <dbReference type="Pfam" id="PF00460"/>
    </source>
</evidence>
<name>A0A2U1CSK3_9BURK</name>
<keyword evidence="11" id="KW-1185">Reference proteome</keyword>
<dbReference type="SUPFAM" id="SSF117143">
    <property type="entry name" value="Flagellar hook protein flgE"/>
    <property type="match status" value="1"/>
</dbReference>
<feature type="domain" description="Flagellar basal-body/hook protein C-terminal" evidence="8">
    <location>
        <begin position="201"/>
        <end position="245"/>
    </location>
</feature>
<dbReference type="GO" id="GO:0030694">
    <property type="term" value="C:bacterial-type flagellum basal body, rod"/>
    <property type="evidence" value="ECO:0007669"/>
    <property type="project" value="UniProtKB-UniRule"/>
</dbReference>
<keyword evidence="10" id="KW-0966">Cell projection</keyword>
<dbReference type="Pfam" id="PF22692">
    <property type="entry name" value="LlgE_F_G_D1"/>
    <property type="match status" value="1"/>
</dbReference>